<dbReference type="SUPFAM" id="SSF51206">
    <property type="entry name" value="cAMP-binding domain-like"/>
    <property type="match status" value="2"/>
</dbReference>
<dbReference type="GeneID" id="106078285"/>
<dbReference type="CDD" id="cd00038">
    <property type="entry name" value="CAP_ED"/>
    <property type="match status" value="1"/>
</dbReference>
<reference evidence="3" key="1">
    <citation type="submission" date="2025-08" db="UniProtKB">
        <authorList>
            <consortium name="RefSeq"/>
        </authorList>
    </citation>
    <scope>IDENTIFICATION</scope>
</reference>
<evidence type="ECO:0000313" key="3">
    <source>
        <dbReference type="RefSeq" id="XP_013094586.2"/>
    </source>
</evidence>
<dbReference type="InterPro" id="IPR018490">
    <property type="entry name" value="cNMP-bd_dom_sf"/>
</dbReference>
<dbReference type="PROSITE" id="PS50042">
    <property type="entry name" value="CNMP_BINDING_3"/>
    <property type="match status" value="1"/>
</dbReference>
<protein>
    <submittedName>
        <fullName evidence="3">Cyclic nucleotide-binding domain-containing protein 1-like</fullName>
    </submittedName>
</protein>
<dbReference type="OMA" id="KREWNEY"/>
<feature type="domain" description="Cyclic nucleotide-binding" evidence="1">
    <location>
        <begin position="336"/>
        <end position="450"/>
    </location>
</feature>
<evidence type="ECO:0000259" key="1">
    <source>
        <dbReference type="PROSITE" id="PS50042"/>
    </source>
</evidence>
<dbReference type="InterPro" id="IPR000595">
    <property type="entry name" value="cNMP-bd_dom"/>
</dbReference>
<dbReference type="PANTHER" id="PTHR23011:SF32">
    <property type="entry name" value="CYCLIC NUCLEOTIDE-BINDING DOMAIN-CONTAINING PROTEIN 1"/>
    <property type="match status" value="1"/>
</dbReference>
<dbReference type="AlphaFoldDB" id="A0A9U8EMK9"/>
<dbReference type="InterPro" id="IPR014710">
    <property type="entry name" value="RmlC-like_jellyroll"/>
</dbReference>
<evidence type="ECO:0000313" key="2">
    <source>
        <dbReference type="Proteomes" id="UP001165740"/>
    </source>
</evidence>
<dbReference type="Pfam" id="PF00027">
    <property type="entry name" value="cNMP_binding"/>
    <property type="match status" value="1"/>
</dbReference>
<dbReference type="KEGG" id="bgt:106078285"/>
<dbReference type="Gene3D" id="2.60.120.10">
    <property type="entry name" value="Jelly Rolls"/>
    <property type="match status" value="2"/>
</dbReference>
<dbReference type="OrthoDB" id="5966510at2759"/>
<dbReference type="PANTHER" id="PTHR23011">
    <property type="entry name" value="CYCLIC NUCLEOTIDE-BINDING DOMAIN CONTAINING PROTEIN"/>
    <property type="match status" value="1"/>
</dbReference>
<dbReference type="RefSeq" id="XP_013094586.2">
    <property type="nucleotide sequence ID" value="XM_013239132.2"/>
</dbReference>
<dbReference type="Proteomes" id="UP001165740">
    <property type="component" value="Chromosome 7"/>
</dbReference>
<gene>
    <name evidence="3" type="primary">LOC106078285</name>
</gene>
<sequence>MTSTKIKTNRSRSFYKENPPNCSSDLQLIKVKDKPPNIRIPIHSSVKTPLIDYKKLSWLCPVNTNKANDRNAAYSEIDHETFMLEYKKVFMPESPVKRCLQYYNDKEKEQNSSSSSLNTLAVNTTTSPKSLQNVNASEQPSFDVRDYLPLLHRVKKTEDKKVLQRESIQTLRQILTKHPFERTATENDLIFSNLQNFDFFKNNIEPDVLKELSVLAQLETWPDDDFVVYGKTGIHMVLKGSVVPKYTPYLVAGVDGVYPSKFTCCDEDDLPLLSAGECFGTWLTYEDPFSEELSVITLEPNCEFLKFTVSDYRRIKEHIKHREESEKLDLLLHCEQYKLWPKQPLSSLAETVEWVVYPPNTVLASEGYKSPFIGFIQSGECHVLRQVEVFHTLKNGKKEQRTQQVVVGKLSQYSSFAEISLLLDEPLTCSIITTTKVRLGIIQPEKLISLDDVTKQLLRQSNTRTFGHLSQEEIQTEYLQQELKRQWNEFKHSQVLEVINARGIRPGYGKWSKK</sequence>
<name>A0A9U8EMK9_BIOGL</name>
<accession>A0A9U8EMK9</accession>
<proteinExistence type="predicted"/>
<keyword evidence="2" id="KW-1185">Reference proteome</keyword>
<organism evidence="2 3">
    <name type="scientific">Biomphalaria glabrata</name>
    <name type="common">Bloodfluke planorb</name>
    <name type="synonym">Freshwater snail</name>
    <dbReference type="NCBI Taxonomy" id="6526"/>
    <lineage>
        <taxon>Eukaryota</taxon>
        <taxon>Metazoa</taxon>
        <taxon>Spiralia</taxon>
        <taxon>Lophotrochozoa</taxon>
        <taxon>Mollusca</taxon>
        <taxon>Gastropoda</taxon>
        <taxon>Heterobranchia</taxon>
        <taxon>Euthyneura</taxon>
        <taxon>Panpulmonata</taxon>
        <taxon>Hygrophila</taxon>
        <taxon>Lymnaeoidea</taxon>
        <taxon>Planorbidae</taxon>
        <taxon>Biomphalaria</taxon>
    </lineage>
</organism>